<feature type="compositionally biased region" description="Low complexity" evidence="2">
    <location>
        <begin position="59"/>
        <end position="79"/>
    </location>
</feature>
<dbReference type="InterPro" id="IPR036864">
    <property type="entry name" value="Zn2-C6_fun-type_DNA-bd_sf"/>
</dbReference>
<feature type="region of interest" description="Disordered" evidence="2">
    <location>
        <begin position="16"/>
        <end position="85"/>
    </location>
</feature>
<evidence type="ECO:0000256" key="2">
    <source>
        <dbReference type="SAM" id="MobiDB-lite"/>
    </source>
</evidence>
<dbReference type="GO" id="GO:0000981">
    <property type="term" value="F:DNA-binding transcription factor activity, RNA polymerase II-specific"/>
    <property type="evidence" value="ECO:0007669"/>
    <property type="project" value="InterPro"/>
</dbReference>
<evidence type="ECO:0008006" key="5">
    <source>
        <dbReference type="Google" id="ProtNLM"/>
    </source>
</evidence>
<dbReference type="CDD" id="cd00067">
    <property type="entry name" value="GAL4"/>
    <property type="match status" value="1"/>
</dbReference>
<dbReference type="InterPro" id="IPR001138">
    <property type="entry name" value="Zn2Cys6_DnaBD"/>
</dbReference>
<dbReference type="SUPFAM" id="SSF57701">
    <property type="entry name" value="Zn2/Cys6 DNA-binding domain"/>
    <property type="match status" value="1"/>
</dbReference>
<evidence type="ECO:0000313" key="4">
    <source>
        <dbReference type="Proteomes" id="UP001152300"/>
    </source>
</evidence>
<proteinExistence type="predicted"/>
<comment type="caution">
    <text evidence="3">The sequence shown here is derived from an EMBL/GenBank/DDBJ whole genome shotgun (WGS) entry which is preliminary data.</text>
</comment>
<reference evidence="3" key="1">
    <citation type="submission" date="2022-11" db="EMBL/GenBank/DDBJ databases">
        <title>Genome Resource of Sclerotinia nivalis Strain SnTB1, a Plant Pathogen Isolated from American Ginseng.</title>
        <authorList>
            <person name="Fan S."/>
        </authorList>
    </citation>
    <scope>NUCLEOTIDE SEQUENCE</scope>
    <source>
        <strain evidence="3">SnTB1</strain>
    </source>
</reference>
<evidence type="ECO:0000256" key="1">
    <source>
        <dbReference type="ARBA" id="ARBA00023242"/>
    </source>
</evidence>
<dbReference type="PANTHER" id="PTHR37534:SF20">
    <property type="entry name" value="PRO1A C6 ZINK-FINGER PROTEIN"/>
    <property type="match status" value="1"/>
</dbReference>
<gene>
    <name evidence="3" type="ORF">OCU04_008284</name>
</gene>
<protein>
    <recommendedName>
        <fullName evidence="5">Zn(2)-C6 fungal-type domain-containing protein</fullName>
    </recommendedName>
</protein>
<dbReference type="AlphaFoldDB" id="A0A9X0AI09"/>
<name>A0A9X0AI09_9HELO</name>
<dbReference type="Proteomes" id="UP001152300">
    <property type="component" value="Unassembled WGS sequence"/>
</dbReference>
<accession>A0A9X0AI09</accession>
<evidence type="ECO:0000313" key="3">
    <source>
        <dbReference type="EMBL" id="KAJ8063040.1"/>
    </source>
</evidence>
<organism evidence="3 4">
    <name type="scientific">Sclerotinia nivalis</name>
    <dbReference type="NCBI Taxonomy" id="352851"/>
    <lineage>
        <taxon>Eukaryota</taxon>
        <taxon>Fungi</taxon>
        <taxon>Dikarya</taxon>
        <taxon>Ascomycota</taxon>
        <taxon>Pezizomycotina</taxon>
        <taxon>Leotiomycetes</taxon>
        <taxon>Helotiales</taxon>
        <taxon>Sclerotiniaceae</taxon>
        <taxon>Sclerotinia</taxon>
    </lineage>
</organism>
<keyword evidence="1" id="KW-0539">Nucleus</keyword>
<dbReference type="EMBL" id="JAPEIS010000009">
    <property type="protein sequence ID" value="KAJ8063040.1"/>
    <property type="molecule type" value="Genomic_DNA"/>
</dbReference>
<sequence length="295" mass="32658">MSQRSKSGCWTCRLRRKKCNEGGPPCKDRGDKERQEANKLQLQSRRQRSLSTNINNEVSGGSTSSTSNGSTTPGTDSPSQNEFSVSPELTQEYFDLPTSLEFAPVIAGFSENSWMSSAETLAEIDQLFSDKLPVAATIGVDEASDTHECRTLSGPMSATEACMELVWPQFPATDQESGRESTTISAFPLEITGHTAIGASEKEIELMMEFIEEICVMQHDGFKAFSAAHKSWLLFLLMRSPTFYYASLSREMSVRLCRTMKAIKIEDRKDFFGLDFCNPSVFPESGSEIKALLSS</sequence>
<keyword evidence="4" id="KW-1185">Reference proteome</keyword>
<dbReference type="GO" id="GO:0008270">
    <property type="term" value="F:zinc ion binding"/>
    <property type="evidence" value="ECO:0007669"/>
    <property type="project" value="InterPro"/>
</dbReference>
<feature type="compositionally biased region" description="Basic and acidic residues" evidence="2">
    <location>
        <begin position="26"/>
        <end position="37"/>
    </location>
</feature>
<dbReference type="OrthoDB" id="3251668at2759"/>
<dbReference type="PANTHER" id="PTHR37534">
    <property type="entry name" value="TRANSCRIPTIONAL ACTIVATOR PROTEIN UGA3"/>
    <property type="match status" value="1"/>
</dbReference>